<keyword evidence="1" id="KW-1133">Transmembrane helix</keyword>
<feature type="domain" description="EamA" evidence="2">
    <location>
        <begin position="144"/>
        <end position="275"/>
    </location>
</feature>
<dbReference type="EMBL" id="CAEZYF010000002">
    <property type="protein sequence ID" value="CAB4706741.1"/>
    <property type="molecule type" value="Genomic_DNA"/>
</dbReference>
<dbReference type="EMBL" id="CAESGF010000002">
    <property type="protein sequence ID" value="CAB4362614.1"/>
    <property type="molecule type" value="Genomic_DNA"/>
</dbReference>
<dbReference type="Gene3D" id="1.10.3730.20">
    <property type="match status" value="1"/>
</dbReference>
<dbReference type="EMBL" id="CAFBIY010000152">
    <property type="protein sequence ID" value="CAB4852763.1"/>
    <property type="molecule type" value="Genomic_DNA"/>
</dbReference>
<evidence type="ECO:0000313" key="6">
    <source>
        <dbReference type="EMBL" id="CAB4852763.1"/>
    </source>
</evidence>
<feature type="transmembrane region" description="Helical" evidence="1">
    <location>
        <begin position="261"/>
        <end position="277"/>
    </location>
</feature>
<reference evidence="5" key="1">
    <citation type="submission" date="2020-05" db="EMBL/GenBank/DDBJ databases">
        <authorList>
            <person name="Chiriac C."/>
            <person name="Salcher M."/>
            <person name="Ghai R."/>
            <person name="Kavagutti S V."/>
        </authorList>
    </citation>
    <scope>NUCLEOTIDE SEQUENCE</scope>
</reference>
<evidence type="ECO:0000259" key="2">
    <source>
        <dbReference type="Pfam" id="PF00892"/>
    </source>
</evidence>
<evidence type="ECO:0000313" key="4">
    <source>
        <dbReference type="EMBL" id="CAB4706741.1"/>
    </source>
</evidence>
<feature type="transmembrane region" description="Helical" evidence="1">
    <location>
        <begin position="209"/>
        <end position="225"/>
    </location>
</feature>
<sequence length="278" mass="29805">MLLATLLALGAAVLHASWNLVAKRSKGDIYMVLWAQFFMGAMISLPLMIGYELIWGMPWQGYMWAGVSGCIHLPYVWLLARAYTVGDFSVSYPVARGGGAAIAAICGVVFLRDHLTTWEIVGICIVVCGLALLAYGATGVHLATALLLACAIGLYTTSDAKGARVTDSVAYIFASSMGTMTSNTIFALATGRKREMVQTLRLNWRRSSITGLASLVTYGMVLVAVRHAPVGYVTALRESSVVLAALAGWKLLGEGDHRRRLTAAFVVFLGLLTLVLGR</sequence>
<dbReference type="Pfam" id="PF00892">
    <property type="entry name" value="EamA"/>
    <property type="match status" value="1"/>
</dbReference>
<organism evidence="5">
    <name type="scientific">freshwater metagenome</name>
    <dbReference type="NCBI Taxonomy" id="449393"/>
    <lineage>
        <taxon>unclassified sequences</taxon>
        <taxon>metagenomes</taxon>
        <taxon>ecological metagenomes</taxon>
    </lineage>
</organism>
<dbReference type="EMBL" id="CAFBOL010000039">
    <property type="protein sequence ID" value="CAB4993105.1"/>
    <property type="molecule type" value="Genomic_DNA"/>
</dbReference>
<feature type="transmembrane region" description="Helical" evidence="1">
    <location>
        <begin position="92"/>
        <end position="111"/>
    </location>
</feature>
<proteinExistence type="predicted"/>
<evidence type="ECO:0000313" key="8">
    <source>
        <dbReference type="EMBL" id="CAB4993105.1"/>
    </source>
</evidence>
<feature type="transmembrane region" description="Helical" evidence="1">
    <location>
        <begin position="168"/>
        <end position="189"/>
    </location>
</feature>
<keyword evidence="1" id="KW-0472">Membrane</keyword>
<evidence type="ECO:0000313" key="7">
    <source>
        <dbReference type="EMBL" id="CAB4910757.1"/>
    </source>
</evidence>
<feature type="transmembrane region" description="Helical" evidence="1">
    <location>
        <begin position="123"/>
        <end position="156"/>
    </location>
</feature>
<evidence type="ECO:0000256" key="1">
    <source>
        <dbReference type="SAM" id="Phobius"/>
    </source>
</evidence>
<dbReference type="AlphaFoldDB" id="A0A6J6ZJ49"/>
<dbReference type="EMBL" id="CAFBMT010000001">
    <property type="protein sequence ID" value="CAB4910757.1"/>
    <property type="molecule type" value="Genomic_DNA"/>
</dbReference>
<protein>
    <submittedName>
        <fullName evidence="5">Unannotated protein</fullName>
    </submittedName>
</protein>
<dbReference type="GO" id="GO:0016020">
    <property type="term" value="C:membrane"/>
    <property type="evidence" value="ECO:0007669"/>
    <property type="project" value="InterPro"/>
</dbReference>
<name>A0A6J6ZJ49_9ZZZZ</name>
<dbReference type="SUPFAM" id="SSF103481">
    <property type="entry name" value="Multidrug resistance efflux transporter EmrE"/>
    <property type="match status" value="2"/>
</dbReference>
<feature type="transmembrane region" description="Helical" evidence="1">
    <location>
        <begin position="61"/>
        <end position="80"/>
    </location>
</feature>
<dbReference type="InterPro" id="IPR037185">
    <property type="entry name" value="EmrE-like"/>
</dbReference>
<keyword evidence="1" id="KW-0812">Transmembrane</keyword>
<feature type="transmembrane region" description="Helical" evidence="1">
    <location>
        <begin position="32"/>
        <end position="54"/>
    </location>
</feature>
<dbReference type="InterPro" id="IPR000620">
    <property type="entry name" value="EamA_dom"/>
</dbReference>
<gene>
    <name evidence="4" type="ORF">UFOPK2656_00396</name>
    <name evidence="5" type="ORF">UFOPK3099_01418</name>
    <name evidence="6" type="ORF">UFOPK3267_02282</name>
    <name evidence="7" type="ORF">UFOPK3651_00164</name>
    <name evidence="8" type="ORF">UFOPK3931_01602</name>
    <name evidence="3" type="ORF">UFOPK4189_00393</name>
</gene>
<evidence type="ECO:0000313" key="3">
    <source>
        <dbReference type="EMBL" id="CAB4362614.1"/>
    </source>
</evidence>
<dbReference type="EMBL" id="CAFAAV010000102">
    <property type="protein sequence ID" value="CAB4821660.1"/>
    <property type="molecule type" value="Genomic_DNA"/>
</dbReference>
<evidence type="ECO:0000313" key="5">
    <source>
        <dbReference type="EMBL" id="CAB4821660.1"/>
    </source>
</evidence>
<accession>A0A6J6ZJ49</accession>